<dbReference type="Proteomes" id="UP000322184">
    <property type="component" value="Unassembled WGS sequence"/>
</dbReference>
<evidence type="ECO:0000313" key="2">
    <source>
        <dbReference type="Proteomes" id="UP000322184"/>
    </source>
</evidence>
<proteinExistence type="predicted"/>
<dbReference type="EMBL" id="VTUW01000001">
    <property type="protein sequence ID" value="KAA1195568.1"/>
    <property type="molecule type" value="Genomic_DNA"/>
</dbReference>
<dbReference type="AlphaFoldDB" id="A0A5B0XAL6"/>
<gene>
    <name evidence="1" type="ORF">F0L16_00045</name>
</gene>
<evidence type="ECO:0000313" key="1">
    <source>
        <dbReference type="EMBL" id="KAA1195568.1"/>
    </source>
</evidence>
<reference evidence="1 2" key="1">
    <citation type="submission" date="2019-09" db="EMBL/GenBank/DDBJ databases">
        <title>Whole genome sequence of Photorhabdus heterorhabditis strain ETL (Enterobacteriales: Enterobacteriaceae) a bacterial symbiont of Heterorhabditis zealandica strain ETL (Rhabditida: Heterorhabditidae).</title>
        <authorList>
            <person name="Lulamba T.E."/>
            <person name="Serepa-Dlamini M.H."/>
        </authorList>
    </citation>
    <scope>NUCLEOTIDE SEQUENCE [LARGE SCALE GENOMIC DNA]</scope>
    <source>
        <strain evidence="1 2">ETL</strain>
    </source>
</reference>
<comment type="caution">
    <text evidence="1">The sequence shown here is derived from an EMBL/GenBank/DDBJ whole genome shotgun (WGS) entry which is preliminary data.</text>
</comment>
<name>A0A5B0XAL6_9GAMM</name>
<dbReference type="RefSeq" id="WP_149615843.1">
    <property type="nucleotide sequence ID" value="NZ_CAWPFF010000001.1"/>
</dbReference>
<organism evidence="1 2">
    <name type="scientific">Photorhabdus heterorhabditis</name>
    <dbReference type="NCBI Taxonomy" id="880156"/>
    <lineage>
        <taxon>Bacteria</taxon>
        <taxon>Pseudomonadati</taxon>
        <taxon>Pseudomonadota</taxon>
        <taxon>Gammaproteobacteria</taxon>
        <taxon>Enterobacterales</taxon>
        <taxon>Morganellaceae</taxon>
        <taxon>Photorhabdus</taxon>
    </lineage>
</organism>
<accession>A0A5B0XAL6</accession>
<sequence length="63" mass="6936">MTGVSECSQQRGNLKDNRYNRGCIRKDLYQGNLNDPFTLSVVIQHDDNPSGNGAPEITILATV</sequence>
<protein>
    <submittedName>
        <fullName evidence="1">Uncharacterized protein</fullName>
    </submittedName>
</protein>